<dbReference type="STRING" id="912594.AWC12_16955"/>
<sequence length="362" mass="37837">MRFVAESGLWTTDVPLAAVPLTAVLEVSGAVLSWTVDEPDATVHIAFTDPVRAEWLWRIVGDDGHSAIVSALAAAPEGELDVEGISFDADALRQLRRLALGHWLRRWWPASDRDGIVELDDALLAGELALLTASAEDYFTDATFDSDVAELLTPHAEVWSALARSGDPRVGELVLACTELAEDTGISVETPVVAAQAGTRDDYALVAGAGAAGGAAEAVARGVASVNWAAVPPRVFDAAEDTVDWHVETDGAVATAVVRAQLSGPGSPAGIAVHVRSGGITGAGQLDGTGTATVALLDEGHRAVTETIAWSRDWQGTAVTIGVDVGESSEMRDRVRAFARARLQRLGADAFLAEVLAAESDY</sequence>
<comment type="caution">
    <text evidence="1">The sequence shown here is derived from an EMBL/GenBank/DDBJ whole genome shotgun (WGS) entry which is preliminary data.</text>
</comment>
<dbReference type="Proteomes" id="UP000078396">
    <property type="component" value="Unassembled WGS sequence"/>
</dbReference>
<name>A0A178LV48_MYCIR</name>
<evidence type="ECO:0000313" key="1">
    <source>
        <dbReference type="EMBL" id="OAN37389.1"/>
    </source>
</evidence>
<evidence type="ECO:0000313" key="2">
    <source>
        <dbReference type="Proteomes" id="UP000078396"/>
    </source>
</evidence>
<accession>A0A178LV48</accession>
<dbReference type="RefSeq" id="WP_064282642.1">
    <property type="nucleotide sequence ID" value="NZ_LWCS01000028.1"/>
</dbReference>
<dbReference type="AlphaFoldDB" id="A0A178LV48"/>
<protein>
    <submittedName>
        <fullName evidence="1">Uncharacterized protein</fullName>
    </submittedName>
</protein>
<dbReference type="EMBL" id="LWCS01000028">
    <property type="protein sequence ID" value="OAN37389.1"/>
    <property type="molecule type" value="Genomic_DNA"/>
</dbReference>
<reference evidence="1 2" key="1">
    <citation type="submission" date="2016-04" db="EMBL/GenBank/DDBJ databases">
        <title>Draft Genome Sequences of Staphylococcus capitis Strain H36, S. capitis Strain H65, S. cohnii Strain H62, S. hominis Strain H69, Mycobacterium iranicum Strain H39, Plantibacter sp. Strain H53, Pseudomonas oryzihabitans Strain H72, and Microbacterium sp. Strain H83, isolated from residential settings.</title>
        <authorList>
            <person name="Lymperopoulou D."/>
            <person name="Adams R.I."/>
            <person name="Lindow S."/>
            <person name="Coil D.A."/>
            <person name="Jospin G."/>
            <person name="Eisen J.A."/>
        </authorList>
    </citation>
    <scope>NUCLEOTIDE SEQUENCE [LARGE SCALE GENOMIC DNA]</scope>
    <source>
        <strain evidence="1 2">H39</strain>
    </source>
</reference>
<gene>
    <name evidence="1" type="ORF">A4X20_22910</name>
</gene>
<proteinExistence type="predicted"/>
<dbReference type="OrthoDB" id="5124265at2"/>
<organism evidence="1 2">
    <name type="scientific">Mycolicibacterium iranicum</name>
    <name type="common">Mycobacterium iranicum</name>
    <dbReference type="NCBI Taxonomy" id="912594"/>
    <lineage>
        <taxon>Bacteria</taxon>
        <taxon>Bacillati</taxon>
        <taxon>Actinomycetota</taxon>
        <taxon>Actinomycetes</taxon>
        <taxon>Mycobacteriales</taxon>
        <taxon>Mycobacteriaceae</taxon>
        <taxon>Mycolicibacterium</taxon>
    </lineage>
</organism>